<comment type="caution">
    <text evidence="2">The sequence shown here is derived from an EMBL/GenBank/DDBJ whole genome shotgun (WGS) entry which is preliminary data.</text>
</comment>
<accession>A0A839XTB2</accession>
<gene>
    <name evidence="2" type="ORF">FB384_004926</name>
</gene>
<dbReference type="EMBL" id="JACIBS010000009">
    <property type="protein sequence ID" value="MBB3665967.1"/>
    <property type="molecule type" value="Genomic_DNA"/>
</dbReference>
<evidence type="ECO:0000313" key="2">
    <source>
        <dbReference type="EMBL" id="MBB3665967.1"/>
    </source>
</evidence>
<feature type="region of interest" description="Disordered" evidence="1">
    <location>
        <begin position="87"/>
        <end position="116"/>
    </location>
</feature>
<reference evidence="2 3" key="1">
    <citation type="submission" date="2020-08" db="EMBL/GenBank/DDBJ databases">
        <title>Sequencing the genomes of 1000 actinobacteria strains.</title>
        <authorList>
            <person name="Klenk H.-P."/>
        </authorList>
    </citation>
    <scope>NUCLEOTIDE SEQUENCE [LARGE SCALE GENOMIC DNA]</scope>
    <source>
        <strain evidence="2 3">DSM 45267</strain>
    </source>
</reference>
<protein>
    <submittedName>
        <fullName evidence="2">Uncharacterized protein</fullName>
    </submittedName>
</protein>
<keyword evidence="3" id="KW-1185">Reference proteome</keyword>
<sequence length="133" mass="15019">MSLNFEEAYERARPVSPFANGDEWEEWSESWCGTCLRDAPHRRMGSGSDCPLVMVAFSERTPAEWLDGPRDEQGRYRMSEQYVCVEYRRPGGGGGEPRPQPEPLDMEGLFPRPERAVRMPVLPETAAVVGRSA</sequence>
<proteinExistence type="predicted"/>
<name>A0A839XTB2_9PSEU</name>
<evidence type="ECO:0000313" key="3">
    <source>
        <dbReference type="Proteomes" id="UP000564573"/>
    </source>
</evidence>
<evidence type="ECO:0000256" key="1">
    <source>
        <dbReference type="SAM" id="MobiDB-lite"/>
    </source>
</evidence>
<dbReference type="AlphaFoldDB" id="A0A839XTB2"/>
<dbReference type="Proteomes" id="UP000564573">
    <property type="component" value="Unassembled WGS sequence"/>
</dbReference>
<organism evidence="2 3">
    <name type="scientific">Prauserella sediminis</name>
    <dbReference type="NCBI Taxonomy" id="577680"/>
    <lineage>
        <taxon>Bacteria</taxon>
        <taxon>Bacillati</taxon>
        <taxon>Actinomycetota</taxon>
        <taxon>Actinomycetes</taxon>
        <taxon>Pseudonocardiales</taxon>
        <taxon>Pseudonocardiaceae</taxon>
        <taxon>Prauserella</taxon>
        <taxon>Prauserella salsuginis group</taxon>
    </lineage>
</organism>